<evidence type="ECO:0008006" key="14">
    <source>
        <dbReference type="Google" id="ProtNLM"/>
    </source>
</evidence>
<feature type="compositionally biased region" description="Acidic residues" evidence="8">
    <location>
        <begin position="343"/>
        <end position="363"/>
    </location>
</feature>
<dbReference type="InterPro" id="IPR050777">
    <property type="entry name" value="SET2_Histone-Lys_MeTrsfase"/>
</dbReference>
<keyword evidence="13" id="KW-1185">Reference proteome</keyword>
<dbReference type="PANTHER" id="PTHR22884">
    <property type="entry name" value="SET DOMAIN PROTEINS"/>
    <property type="match status" value="1"/>
</dbReference>
<dbReference type="PROSITE" id="PS50280">
    <property type="entry name" value="SET"/>
    <property type="match status" value="1"/>
</dbReference>
<comment type="subcellular location">
    <subcellularLocation>
        <location evidence="2">Chromosome</location>
    </subcellularLocation>
    <subcellularLocation>
        <location evidence="1">Nucleus</location>
    </subcellularLocation>
</comment>
<name>A0AAN6S8I7_9PEZI</name>
<keyword evidence="7" id="KW-0539">Nucleus</keyword>
<feature type="compositionally biased region" description="Polar residues" evidence="8">
    <location>
        <begin position="163"/>
        <end position="172"/>
    </location>
</feature>
<evidence type="ECO:0000256" key="4">
    <source>
        <dbReference type="ARBA" id="ARBA00022603"/>
    </source>
</evidence>
<keyword evidence="5" id="KW-0808">Transferase</keyword>
<sequence length="883" mass="95773">MADMGLEVSCKLGEIALTSAASTPPASSTRDPDFVRPDVKRTRSTPPATMTPDSNSIMSDSGTQPSTPPTSVSPDSASVACDELESSNSSDSIEPAPPAQPSIVVARDVVKVEHESPPPTRPQRARSRAPVYNLAKLSGTDAHGRRRAKGDVVRDTMRRRTIAGSTPLSTPAKTRDDTLDQPPTGTPSRAGRAGSATLDASGKANCLAASPAPDAAQELGARSCNRSSQGATTAIQMRRATRRSGLALETPPATDSSVLGKRRRESDYGATSRMSRELRRLQDTDEYAHIDRQPVKYTVWSKGKYVEITEDQVQSSPAGLPPRKRARLEESGSTGVVGRESGEREEEEAEAEAGAEAQAEAEDHEAAGPATKKRRVKQWLAKGLYAGQEAADDVAWGLTQKEKRKLATMPELAPRAERNKTMPMPLCNGMRLLMEGRDFRLPFDICNPLPPGQPKPAPYKTLTKNRFIGEAKEYWRRRRYRDDMGSKCVCEPEDGCGEACQNRIMLYECDDTNCEIGPERCTNRAFQELQGRIKDGGAYRVGVEVFKTADRGFGIRSNRSFDPGQIIMEYTGEIITAEECDRRMSEKYKDNECYYLMSYDQNMIIDATTGSIARFVNHSCEPNCRMIKWIVSGQPRMALFAGDRQITTGEELTYDYKFDPFSAKNVQKCLCGSEKCRGVLGPKSKEATVTAAATAATATAATAATATTAAAAAAATSKPRPSYNKAQSQEHDRPENIQAAEKLRLSDSLRAARVAARAGSTARAASPEAKDSFRRSPSLTIIARGAELWGPDPDSTIQTPRPRGRPKGSTSKATPVQVTQARSARTRTPSWKLLNGVTATASAVKQTTASAVSTRSPQSAASMPSSRVLFKKRDGRSRRSMGV</sequence>
<evidence type="ECO:0000256" key="1">
    <source>
        <dbReference type="ARBA" id="ARBA00004123"/>
    </source>
</evidence>
<feature type="compositionally biased region" description="Low complexity" evidence="8">
    <location>
        <begin position="18"/>
        <end position="29"/>
    </location>
</feature>
<feature type="compositionally biased region" description="Polar residues" evidence="8">
    <location>
        <begin position="44"/>
        <end position="58"/>
    </location>
</feature>
<dbReference type="InterPro" id="IPR003616">
    <property type="entry name" value="Post-SET_dom"/>
</dbReference>
<feature type="compositionally biased region" description="Polar residues" evidence="8">
    <location>
        <begin position="808"/>
        <end position="829"/>
    </location>
</feature>
<dbReference type="Pfam" id="PF00856">
    <property type="entry name" value="SET"/>
    <property type="match status" value="1"/>
</dbReference>
<dbReference type="FunFam" id="2.170.270.10:FF:000037">
    <property type="entry name" value="Histone-lysine N-methyltransferase"/>
    <property type="match status" value="1"/>
</dbReference>
<keyword evidence="6" id="KW-0949">S-adenosyl-L-methionine</keyword>
<feature type="region of interest" description="Disordered" evidence="8">
    <location>
        <begin position="784"/>
        <end position="883"/>
    </location>
</feature>
<comment type="caution">
    <text evidence="12">The sequence shown here is derived from an EMBL/GenBank/DDBJ whole genome shotgun (WGS) entry which is preliminary data.</text>
</comment>
<evidence type="ECO:0000256" key="5">
    <source>
        <dbReference type="ARBA" id="ARBA00022679"/>
    </source>
</evidence>
<feature type="domain" description="Post-SET" evidence="10">
    <location>
        <begin position="665"/>
        <end position="681"/>
    </location>
</feature>
<evidence type="ECO:0000256" key="2">
    <source>
        <dbReference type="ARBA" id="ARBA00004286"/>
    </source>
</evidence>
<evidence type="ECO:0000256" key="8">
    <source>
        <dbReference type="SAM" id="MobiDB-lite"/>
    </source>
</evidence>
<proteinExistence type="predicted"/>
<evidence type="ECO:0000259" key="10">
    <source>
        <dbReference type="PROSITE" id="PS50868"/>
    </source>
</evidence>
<feature type="region of interest" description="Disordered" evidence="8">
    <location>
        <begin position="758"/>
        <end position="777"/>
    </location>
</feature>
<dbReference type="GO" id="GO:0005634">
    <property type="term" value="C:nucleus"/>
    <property type="evidence" value="ECO:0007669"/>
    <property type="project" value="UniProtKB-SubCell"/>
</dbReference>
<dbReference type="Pfam" id="PF17907">
    <property type="entry name" value="AWS"/>
    <property type="match status" value="1"/>
</dbReference>
<evidence type="ECO:0000256" key="6">
    <source>
        <dbReference type="ARBA" id="ARBA00022691"/>
    </source>
</evidence>
<dbReference type="Proteomes" id="UP001303473">
    <property type="component" value="Unassembled WGS sequence"/>
</dbReference>
<reference evidence="13" key="1">
    <citation type="journal article" date="2023" name="Mol. Phylogenet. Evol.">
        <title>Genome-scale phylogeny and comparative genomics of the fungal order Sordariales.</title>
        <authorList>
            <person name="Hensen N."/>
            <person name="Bonometti L."/>
            <person name="Westerberg I."/>
            <person name="Brannstrom I.O."/>
            <person name="Guillou S."/>
            <person name="Cros-Aarteil S."/>
            <person name="Calhoun S."/>
            <person name="Haridas S."/>
            <person name="Kuo A."/>
            <person name="Mondo S."/>
            <person name="Pangilinan J."/>
            <person name="Riley R."/>
            <person name="LaButti K."/>
            <person name="Andreopoulos B."/>
            <person name="Lipzen A."/>
            <person name="Chen C."/>
            <person name="Yan M."/>
            <person name="Daum C."/>
            <person name="Ng V."/>
            <person name="Clum A."/>
            <person name="Steindorff A."/>
            <person name="Ohm R.A."/>
            <person name="Martin F."/>
            <person name="Silar P."/>
            <person name="Natvig D.O."/>
            <person name="Lalanne C."/>
            <person name="Gautier V."/>
            <person name="Ament-Velasquez S.L."/>
            <person name="Kruys A."/>
            <person name="Hutchinson M.I."/>
            <person name="Powell A.J."/>
            <person name="Barry K."/>
            <person name="Miller A.N."/>
            <person name="Grigoriev I.V."/>
            <person name="Debuchy R."/>
            <person name="Gladieux P."/>
            <person name="Hiltunen Thoren M."/>
            <person name="Johannesson H."/>
        </authorList>
    </citation>
    <scope>NUCLEOTIDE SEQUENCE [LARGE SCALE GENOMIC DNA]</scope>
    <source>
        <strain evidence="13">CBS 340.73</strain>
    </source>
</reference>
<feature type="region of interest" description="Disordered" evidence="8">
    <location>
        <begin position="712"/>
        <end position="736"/>
    </location>
</feature>
<evidence type="ECO:0000313" key="12">
    <source>
        <dbReference type="EMBL" id="KAK3943968.1"/>
    </source>
</evidence>
<feature type="domain" description="SET" evidence="9">
    <location>
        <begin position="541"/>
        <end position="657"/>
    </location>
</feature>
<evidence type="ECO:0000256" key="7">
    <source>
        <dbReference type="ARBA" id="ARBA00023242"/>
    </source>
</evidence>
<dbReference type="SMART" id="SM00508">
    <property type="entry name" value="PostSET"/>
    <property type="match status" value="1"/>
</dbReference>
<organism evidence="12 13">
    <name type="scientific">Diplogelasinospora grovesii</name>
    <dbReference type="NCBI Taxonomy" id="303347"/>
    <lineage>
        <taxon>Eukaryota</taxon>
        <taxon>Fungi</taxon>
        <taxon>Dikarya</taxon>
        <taxon>Ascomycota</taxon>
        <taxon>Pezizomycotina</taxon>
        <taxon>Sordariomycetes</taxon>
        <taxon>Sordariomycetidae</taxon>
        <taxon>Sordariales</taxon>
        <taxon>Diplogelasinosporaceae</taxon>
        <taxon>Diplogelasinospora</taxon>
    </lineage>
</organism>
<dbReference type="PROSITE" id="PS50868">
    <property type="entry name" value="POST_SET"/>
    <property type="match status" value="1"/>
</dbReference>
<evidence type="ECO:0000259" key="9">
    <source>
        <dbReference type="PROSITE" id="PS50280"/>
    </source>
</evidence>
<dbReference type="SUPFAM" id="SSF82199">
    <property type="entry name" value="SET domain"/>
    <property type="match status" value="1"/>
</dbReference>
<dbReference type="GO" id="GO:0032259">
    <property type="term" value="P:methylation"/>
    <property type="evidence" value="ECO:0007669"/>
    <property type="project" value="UniProtKB-KW"/>
</dbReference>
<dbReference type="SMART" id="SM00317">
    <property type="entry name" value="SET"/>
    <property type="match status" value="1"/>
</dbReference>
<dbReference type="Gene3D" id="2.170.270.10">
    <property type="entry name" value="SET domain"/>
    <property type="match status" value="1"/>
</dbReference>
<feature type="compositionally biased region" description="Basic residues" evidence="8">
    <location>
        <begin position="869"/>
        <end position="883"/>
    </location>
</feature>
<dbReference type="InterPro" id="IPR001214">
    <property type="entry name" value="SET_dom"/>
</dbReference>
<keyword evidence="4" id="KW-0489">Methyltransferase</keyword>
<dbReference type="InterPro" id="IPR046341">
    <property type="entry name" value="SET_dom_sf"/>
</dbReference>
<feature type="region of interest" description="Disordered" evidence="8">
    <location>
        <begin position="241"/>
        <end position="276"/>
    </location>
</feature>
<feature type="compositionally biased region" description="Basic and acidic residues" evidence="8">
    <location>
        <begin position="30"/>
        <end position="41"/>
    </location>
</feature>
<feature type="compositionally biased region" description="Low complexity" evidence="8">
    <location>
        <begin position="59"/>
        <end position="80"/>
    </location>
</feature>
<evidence type="ECO:0000256" key="3">
    <source>
        <dbReference type="ARBA" id="ARBA00022454"/>
    </source>
</evidence>
<evidence type="ECO:0000313" key="13">
    <source>
        <dbReference type="Proteomes" id="UP001303473"/>
    </source>
</evidence>
<feature type="compositionally biased region" description="Basic and acidic residues" evidence="8">
    <location>
        <begin position="149"/>
        <end position="158"/>
    </location>
</feature>
<feature type="region of interest" description="Disordered" evidence="8">
    <location>
        <begin position="18"/>
        <end position="199"/>
    </location>
</feature>
<accession>A0AAN6S8I7</accession>
<gene>
    <name evidence="12" type="ORF">QBC46DRAFT_14713</name>
</gene>
<dbReference type="PROSITE" id="PS51215">
    <property type="entry name" value="AWS"/>
    <property type="match status" value="1"/>
</dbReference>
<keyword evidence="3" id="KW-0158">Chromosome</keyword>
<feature type="domain" description="AWS" evidence="11">
    <location>
        <begin position="483"/>
        <end position="530"/>
    </location>
</feature>
<dbReference type="EMBL" id="MU853762">
    <property type="protein sequence ID" value="KAK3943968.1"/>
    <property type="molecule type" value="Genomic_DNA"/>
</dbReference>
<feature type="compositionally biased region" description="Polar residues" evidence="8">
    <location>
        <begin position="837"/>
        <end position="865"/>
    </location>
</feature>
<protein>
    <recommendedName>
        <fullName evidence="14">Histone-lysine N-methyltransferase</fullName>
    </recommendedName>
</protein>
<evidence type="ECO:0000259" key="11">
    <source>
        <dbReference type="PROSITE" id="PS51215"/>
    </source>
</evidence>
<dbReference type="GO" id="GO:0005694">
    <property type="term" value="C:chromosome"/>
    <property type="evidence" value="ECO:0007669"/>
    <property type="project" value="UniProtKB-SubCell"/>
</dbReference>
<dbReference type="AlphaFoldDB" id="A0AAN6S8I7"/>
<dbReference type="SMART" id="SM00570">
    <property type="entry name" value="AWS"/>
    <property type="match status" value="1"/>
</dbReference>
<dbReference type="GO" id="GO:0042054">
    <property type="term" value="F:histone methyltransferase activity"/>
    <property type="evidence" value="ECO:0007669"/>
    <property type="project" value="InterPro"/>
</dbReference>
<dbReference type="InterPro" id="IPR006560">
    <property type="entry name" value="AWS_dom"/>
</dbReference>
<feature type="region of interest" description="Disordered" evidence="8">
    <location>
        <begin position="311"/>
        <end position="374"/>
    </location>
</feature>